<dbReference type="EMBL" id="ACRF02000017">
    <property type="protein sequence ID" value="EEW92375.1"/>
    <property type="molecule type" value="Genomic_DNA"/>
</dbReference>
<feature type="transmembrane region" description="Helical" evidence="1">
    <location>
        <begin position="39"/>
        <end position="56"/>
    </location>
</feature>
<keyword evidence="1" id="KW-1133">Transmembrane helix</keyword>
<proteinExistence type="predicted"/>
<keyword evidence="1" id="KW-0812">Transmembrane</keyword>
<keyword evidence="3" id="KW-1185">Reference proteome</keyword>
<comment type="caution">
    <text evidence="2">The sequence shown here is derived from an EMBL/GenBank/DDBJ whole genome shotgun (WGS) entry which is preliminary data.</text>
</comment>
<keyword evidence="1" id="KW-0472">Membrane</keyword>
<sequence length="152" mass="18281">MFVSFKDFIIYKAFTYLFKIDENKILNHKLNLKVPIKPLIIPIFCFVVYICSNYGIKNLMQNDYRGVYYKVDSNNCINYENQLIFDKDKIIFENEEYIYDNASLTFKKFNNITVGEINTNNNTIVLNTNLTNQYIFLKLHWSRNDKGEWIYF</sequence>
<evidence type="ECO:0000256" key="1">
    <source>
        <dbReference type="SAM" id="Phobius"/>
    </source>
</evidence>
<protein>
    <submittedName>
        <fullName evidence="2">Uncharacterized protein</fullName>
    </submittedName>
</protein>
<organism evidence="2 3">
    <name type="scientific">Granulicatella elegans ATCC 700633</name>
    <dbReference type="NCBI Taxonomy" id="626369"/>
    <lineage>
        <taxon>Bacteria</taxon>
        <taxon>Bacillati</taxon>
        <taxon>Bacillota</taxon>
        <taxon>Bacilli</taxon>
        <taxon>Lactobacillales</taxon>
        <taxon>Carnobacteriaceae</taxon>
        <taxon>Granulicatella</taxon>
    </lineage>
</organism>
<dbReference type="Proteomes" id="UP000002939">
    <property type="component" value="Unassembled WGS sequence"/>
</dbReference>
<dbReference type="HOGENOM" id="CLU_1719764_0_0_9"/>
<gene>
    <name evidence="2" type="ORF">HMPREF0446_01567</name>
</gene>
<dbReference type="AlphaFoldDB" id="D0BNN2"/>
<accession>D0BNN2</accession>
<name>D0BNN2_9LACT</name>
<evidence type="ECO:0000313" key="3">
    <source>
        <dbReference type="Proteomes" id="UP000002939"/>
    </source>
</evidence>
<reference evidence="2" key="2">
    <citation type="submission" date="2011-10" db="EMBL/GenBank/DDBJ databases">
        <title>The Genome Sequence of Granulicatella elegans ATCC 700633.</title>
        <authorList>
            <consortium name="The Broad Institute Genome Sequencing Platform"/>
            <consortium name="The Broad Institute Genome Sequencing Center for Infectious Disease"/>
            <person name="Earl A."/>
            <person name="Ward D."/>
            <person name="Feldgarden M."/>
            <person name="Gevers D."/>
            <person name="Sibley C.D."/>
            <person name="Field T.R."/>
            <person name="Grinwis M."/>
            <person name="Eshaghurshan C.S."/>
            <person name="Surette M.G."/>
            <person name="Young S.K."/>
            <person name="Zeng Q."/>
            <person name="Gargeya S."/>
            <person name="Fitzgerald M."/>
            <person name="Haas B."/>
            <person name="Abouelleil A."/>
            <person name="Alvarado L."/>
            <person name="Arachchi H.M."/>
            <person name="Berlin A."/>
            <person name="Brown A."/>
            <person name="Chapman S.B."/>
            <person name="Chen Z."/>
            <person name="Dunbar C."/>
            <person name="Freedman E."/>
            <person name="Gearin G."/>
            <person name="Goldberg J."/>
            <person name="Griggs A."/>
            <person name="Gujja S."/>
            <person name="Heiman D."/>
            <person name="Howarth C."/>
            <person name="Larson L."/>
            <person name="Lui A."/>
            <person name="MacDonald P.J.P."/>
            <person name="Montmayeur A."/>
            <person name="Murphy C."/>
            <person name="Neiman D."/>
            <person name="Pearson M."/>
            <person name="Priest M."/>
            <person name="Roberts A."/>
            <person name="Saif S."/>
            <person name="Shea T."/>
            <person name="Shenoy N."/>
            <person name="Sisk P."/>
            <person name="Stolte C."/>
            <person name="Sykes S."/>
            <person name="Wortman J."/>
            <person name="Nusbaum C."/>
            <person name="Birren B."/>
        </authorList>
    </citation>
    <scope>NUCLEOTIDE SEQUENCE [LARGE SCALE GENOMIC DNA]</scope>
    <source>
        <strain evidence="2">ATCC 700633</strain>
    </source>
</reference>
<evidence type="ECO:0000313" key="2">
    <source>
        <dbReference type="EMBL" id="EEW92375.1"/>
    </source>
</evidence>
<reference evidence="2" key="1">
    <citation type="submission" date="2009-09" db="EMBL/GenBank/DDBJ databases">
        <authorList>
            <consortium name="The Broad Institute Genome Sequencing Platform"/>
            <person name="Ward D."/>
            <person name="Feldgarden M."/>
            <person name="Earl A."/>
            <person name="Young S.K."/>
            <person name="Zeng Q."/>
            <person name="Koehrsen M."/>
            <person name="Alvarado L."/>
            <person name="Berlin A."/>
            <person name="Bochicchio J."/>
            <person name="Borenstein D."/>
            <person name="Chapman S.B."/>
            <person name="Chen Z."/>
            <person name="Engels R."/>
            <person name="Freedman E."/>
            <person name="Gellesch M."/>
            <person name="Goldberg J."/>
            <person name="Griggs A."/>
            <person name="Gujja S."/>
            <person name="Heilman E."/>
            <person name="Heiman D."/>
            <person name="Hepburn T."/>
            <person name="Howarth C."/>
            <person name="Jen D."/>
            <person name="Larson L."/>
            <person name="Lewis B."/>
            <person name="Mehta T."/>
            <person name="Park D."/>
            <person name="Pearson M."/>
            <person name="Roberts A."/>
            <person name="Saif S."/>
            <person name="Shea T."/>
            <person name="Shenoy N."/>
            <person name="Sisk P."/>
            <person name="Stolte C."/>
            <person name="Sykes S."/>
            <person name="Thomson T."/>
            <person name="Walk T."/>
            <person name="White J."/>
            <person name="Yandava C."/>
            <person name="Sibley C.D."/>
            <person name="Field T.R."/>
            <person name="Grinwis M."/>
            <person name="Eshaghurshan C.S."/>
            <person name="Surette M.G."/>
            <person name="Haas B."/>
            <person name="Nusbaum C."/>
            <person name="Birren B."/>
        </authorList>
    </citation>
    <scope>NUCLEOTIDE SEQUENCE [LARGE SCALE GENOMIC DNA]</scope>
    <source>
        <strain evidence="2">ATCC 700633</strain>
    </source>
</reference>